<dbReference type="GO" id="GO:0004674">
    <property type="term" value="F:protein serine/threonine kinase activity"/>
    <property type="evidence" value="ECO:0007669"/>
    <property type="project" value="UniProtKB-KW"/>
</dbReference>
<comment type="catalytic activity">
    <reaction evidence="9">
        <text>L-seryl-[protein] + ATP = O-phospho-L-seryl-[protein] + ADP + H(+)</text>
        <dbReference type="Rhea" id="RHEA:17989"/>
        <dbReference type="Rhea" id="RHEA-COMP:9863"/>
        <dbReference type="Rhea" id="RHEA-COMP:11604"/>
        <dbReference type="ChEBI" id="CHEBI:15378"/>
        <dbReference type="ChEBI" id="CHEBI:29999"/>
        <dbReference type="ChEBI" id="CHEBI:30616"/>
        <dbReference type="ChEBI" id="CHEBI:83421"/>
        <dbReference type="ChEBI" id="CHEBI:456216"/>
        <dbReference type="EC" id="2.7.11.1"/>
    </reaction>
</comment>
<feature type="domain" description="Protein kinase" evidence="12">
    <location>
        <begin position="193"/>
        <end position="513"/>
    </location>
</feature>
<dbReference type="GO" id="GO:0043066">
    <property type="term" value="P:negative regulation of apoptotic process"/>
    <property type="evidence" value="ECO:0007669"/>
    <property type="project" value="TreeGrafter"/>
</dbReference>
<evidence type="ECO:0000256" key="1">
    <source>
        <dbReference type="ARBA" id="ARBA00005505"/>
    </source>
</evidence>
<dbReference type="AlphaFoldDB" id="A0A9N7YTA9"/>
<dbReference type="InterPro" id="IPR051138">
    <property type="entry name" value="PIM_Ser/Thr_kinase"/>
</dbReference>
<keyword evidence="3" id="KW-0723">Serine/threonine-protein kinase</keyword>
<dbReference type="EMBL" id="CADEAL010001924">
    <property type="protein sequence ID" value="CAB1436700.1"/>
    <property type="molecule type" value="Genomic_DNA"/>
</dbReference>
<evidence type="ECO:0000256" key="2">
    <source>
        <dbReference type="ARBA" id="ARBA00012513"/>
    </source>
</evidence>
<dbReference type="PROSITE" id="PS50011">
    <property type="entry name" value="PROTEIN_KINASE_DOM"/>
    <property type="match status" value="1"/>
</dbReference>
<keyword evidence="14" id="KW-1185">Reference proteome</keyword>
<name>A0A9N7YTA9_PLEPL</name>
<proteinExistence type="inferred from homology"/>
<protein>
    <recommendedName>
        <fullName evidence="2">non-specific serine/threonine protein kinase</fullName>
        <ecNumber evidence="2">2.7.11.1</ecNumber>
    </recommendedName>
</protein>
<feature type="region of interest" description="Disordered" evidence="11">
    <location>
        <begin position="72"/>
        <end position="181"/>
    </location>
</feature>
<evidence type="ECO:0000256" key="3">
    <source>
        <dbReference type="ARBA" id="ARBA00022527"/>
    </source>
</evidence>
<comment type="catalytic activity">
    <reaction evidence="8">
        <text>L-threonyl-[protein] + ATP = O-phospho-L-threonyl-[protein] + ADP + H(+)</text>
        <dbReference type="Rhea" id="RHEA:46608"/>
        <dbReference type="Rhea" id="RHEA-COMP:11060"/>
        <dbReference type="Rhea" id="RHEA-COMP:11605"/>
        <dbReference type="ChEBI" id="CHEBI:15378"/>
        <dbReference type="ChEBI" id="CHEBI:30013"/>
        <dbReference type="ChEBI" id="CHEBI:30616"/>
        <dbReference type="ChEBI" id="CHEBI:61977"/>
        <dbReference type="ChEBI" id="CHEBI:456216"/>
        <dbReference type="EC" id="2.7.11.1"/>
    </reaction>
</comment>
<evidence type="ECO:0000259" key="12">
    <source>
        <dbReference type="PROSITE" id="PS50011"/>
    </source>
</evidence>
<organism evidence="13 14">
    <name type="scientific">Pleuronectes platessa</name>
    <name type="common">European plaice</name>
    <dbReference type="NCBI Taxonomy" id="8262"/>
    <lineage>
        <taxon>Eukaryota</taxon>
        <taxon>Metazoa</taxon>
        <taxon>Chordata</taxon>
        <taxon>Craniata</taxon>
        <taxon>Vertebrata</taxon>
        <taxon>Euteleostomi</taxon>
        <taxon>Actinopterygii</taxon>
        <taxon>Neopterygii</taxon>
        <taxon>Teleostei</taxon>
        <taxon>Neoteleostei</taxon>
        <taxon>Acanthomorphata</taxon>
        <taxon>Carangaria</taxon>
        <taxon>Pleuronectiformes</taxon>
        <taxon>Pleuronectoidei</taxon>
        <taxon>Pleuronectidae</taxon>
        <taxon>Pleuronectes</taxon>
    </lineage>
</organism>
<dbReference type="InterPro" id="IPR000719">
    <property type="entry name" value="Prot_kinase_dom"/>
</dbReference>
<keyword evidence="7 10" id="KW-0067">ATP-binding</keyword>
<keyword evidence="6" id="KW-0418">Kinase</keyword>
<evidence type="ECO:0000256" key="10">
    <source>
        <dbReference type="PROSITE-ProRule" id="PRU10141"/>
    </source>
</evidence>
<evidence type="ECO:0000256" key="5">
    <source>
        <dbReference type="ARBA" id="ARBA00022741"/>
    </source>
</evidence>
<dbReference type="InterPro" id="IPR011009">
    <property type="entry name" value="Kinase-like_dom_sf"/>
</dbReference>
<dbReference type="GO" id="GO:0007346">
    <property type="term" value="P:regulation of mitotic cell cycle"/>
    <property type="evidence" value="ECO:0007669"/>
    <property type="project" value="TreeGrafter"/>
</dbReference>
<keyword evidence="5 10" id="KW-0547">Nucleotide-binding</keyword>
<keyword evidence="4" id="KW-0808">Transferase</keyword>
<dbReference type="SMART" id="SM00220">
    <property type="entry name" value="S_TKc"/>
    <property type="match status" value="1"/>
</dbReference>
<evidence type="ECO:0000313" key="14">
    <source>
        <dbReference type="Proteomes" id="UP001153269"/>
    </source>
</evidence>
<evidence type="ECO:0000256" key="9">
    <source>
        <dbReference type="ARBA" id="ARBA00048679"/>
    </source>
</evidence>
<evidence type="ECO:0000256" key="7">
    <source>
        <dbReference type="ARBA" id="ARBA00022840"/>
    </source>
</evidence>
<dbReference type="Proteomes" id="UP001153269">
    <property type="component" value="Unassembled WGS sequence"/>
</dbReference>
<dbReference type="PROSITE" id="PS00107">
    <property type="entry name" value="PROTEIN_KINASE_ATP"/>
    <property type="match status" value="1"/>
</dbReference>
<evidence type="ECO:0000313" key="13">
    <source>
        <dbReference type="EMBL" id="CAB1436700.1"/>
    </source>
</evidence>
<dbReference type="InterPro" id="IPR008271">
    <property type="entry name" value="Ser/Thr_kinase_AS"/>
</dbReference>
<dbReference type="PANTHER" id="PTHR22984">
    <property type="entry name" value="SERINE/THREONINE-PROTEIN KINASE PIM"/>
    <property type="match status" value="1"/>
</dbReference>
<dbReference type="GO" id="GO:0005737">
    <property type="term" value="C:cytoplasm"/>
    <property type="evidence" value="ECO:0007669"/>
    <property type="project" value="TreeGrafter"/>
</dbReference>
<feature type="compositionally biased region" description="Polar residues" evidence="11">
    <location>
        <begin position="1"/>
        <end position="19"/>
    </location>
</feature>
<evidence type="ECO:0000256" key="6">
    <source>
        <dbReference type="ARBA" id="ARBA00022777"/>
    </source>
</evidence>
<dbReference type="GO" id="GO:0005524">
    <property type="term" value="F:ATP binding"/>
    <property type="evidence" value="ECO:0007669"/>
    <property type="project" value="UniProtKB-UniRule"/>
</dbReference>
<dbReference type="EC" id="2.7.11.1" evidence="2"/>
<gene>
    <name evidence="13" type="ORF">PLEPLA_LOCUS24733</name>
</gene>
<feature type="region of interest" description="Disordered" evidence="11">
    <location>
        <begin position="1"/>
        <end position="55"/>
    </location>
</feature>
<evidence type="ECO:0000256" key="4">
    <source>
        <dbReference type="ARBA" id="ARBA00022679"/>
    </source>
</evidence>
<dbReference type="Pfam" id="PF00069">
    <property type="entry name" value="Pkinase"/>
    <property type="match status" value="1"/>
</dbReference>
<reference evidence="13" key="1">
    <citation type="submission" date="2020-03" db="EMBL/GenBank/DDBJ databases">
        <authorList>
            <person name="Weist P."/>
        </authorList>
    </citation>
    <scope>NUCLEOTIDE SEQUENCE</scope>
</reference>
<feature type="compositionally biased region" description="Polar residues" evidence="11">
    <location>
        <begin position="155"/>
        <end position="181"/>
    </location>
</feature>
<feature type="binding site" evidence="10">
    <location>
        <position position="222"/>
    </location>
    <ligand>
        <name>ATP</name>
        <dbReference type="ChEBI" id="CHEBI:30616"/>
    </ligand>
</feature>
<dbReference type="PANTHER" id="PTHR22984:SF11">
    <property type="entry name" value="AURORA KINASE-RELATED"/>
    <property type="match status" value="1"/>
</dbReference>
<dbReference type="InterPro" id="IPR017441">
    <property type="entry name" value="Protein_kinase_ATP_BS"/>
</dbReference>
<sequence>MFGTQVSPIAILANSQSVTKARKRKATTESKPQRKRGRKVPDACTDSGHISTDMVGTPVSPIAILASYQSVTKARKRKATTENKPQRKRGRKVPDACTCSGHTSTERIVPTQSPSPILASNRPVIKAKRRITKQKGTTENEPPLQKQRGGEGPDASTNSDLSTLESAPKVNSSTDKSTVLSGHTSRANFEAKYVELEQLGKGGFGTVFAGIRRSDDLLVAIKHIPKSSVPRQRVMINGRSRLIPKEVLLMHKAAGEPVTVGRSAAVSLLDWYDLKQEVLLVMERPVDSTDLLQLIKKNCGPLAENHAQIIMKQLLDAAIDLKAKGIFHRDLKLENILIEPSSDGPRVRIIDFGCGSNRRENCVYSQFTGTFAYAPPEFTMKGRYMAGPTTVWQLAAILFEMLSGDACPNSPIPNLTVSMSSIPNSPISNFPIPNFTISSPNSPILNSPISNFPIPNLTISMSSIPNSPISNFPILNFTISSPNSPILISPISNLIKSKPSSPKYVRYFLIVFLSESMSQPE</sequence>
<evidence type="ECO:0000256" key="8">
    <source>
        <dbReference type="ARBA" id="ARBA00047899"/>
    </source>
</evidence>
<evidence type="ECO:0000256" key="11">
    <source>
        <dbReference type="SAM" id="MobiDB-lite"/>
    </source>
</evidence>
<comment type="caution">
    <text evidence="13">The sequence shown here is derived from an EMBL/GenBank/DDBJ whole genome shotgun (WGS) entry which is preliminary data.</text>
</comment>
<comment type="similarity">
    <text evidence="1">Belongs to the protein kinase superfamily. CAMK Ser/Thr protein kinase family. PIM subfamily.</text>
</comment>
<dbReference type="FunFam" id="3.30.200.20:FF:000475">
    <property type="entry name" value="Serine/threonine-protein kinase"/>
    <property type="match status" value="1"/>
</dbReference>
<dbReference type="Gene3D" id="3.30.200.20">
    <property type="entry name" value="Phosphorylase Kinase, domain 1"/>
    <property type="match status" value="1"/>
</dbReference>
<dbReference type="Gene3D" id="1.10.510.10">
    <property type="entry name" value="Transferase(Phosphotransferase) domain 1"/>
    <property type="match status" value="1"/>
</dbReference>
<accession>A0A9N7YTA9</accession>
<dbReference type="PROSITE" id="PS00108">
    <property type="entry name" value="PROTEIN_KINASE_ST"/>
    <property type="match status" value="1"/>
</dbReference>
<dbReference type="SUPFAM" id="SSF56112">
    <property type="entry name" value="Protein kinase-like (PK-like)"/>
    <property type="match status" value="1"/>
</dbReference>